<dbReference type="AlphaFoldDB" id="A0A699UTR7"/>
<reference evidence="1" key="1">
    <citation type="journal article" date="2019" name="Sci. Rep.">
        <title>Draft genome of Tanacetum cinerariifolium, the natural source of mosquito coil.</title>
        <authorList>
            <person name="Yamashiro T."/>
            <person name="Shiraishi A."/>
            <person name="Satake H."/>
            <person name="Nakayama K."/>
        </authorList>
    </citation>
    <scope>NUCLEOTIDE SEQUENCE</scope>
</reference>
<comment type="caution">
    <text evidence="1">The sequence shown here is derived from an EMBL/GenBank/DDBJ whole genome shotgun (WGS) entry which is preliminary data.</text>
</comment>
<dbReference type="EMBL" id="BKCJ011356372">
    <property type="protein sequence ID" value="GFD24931.1"/>
    <property type="molecule type" value="Genomic_DNA"/>
</dbReference>
<protein>
    <submittedName>
        <fullName evidence="1">Uncharacterized protein</fullName>
    </submittedName>
</protein>
<accession>A0A699UTR7</accession>
<gene>
    <name evidence="1" type="ORF">Tci_896900</name>
</gene>
<evidence type="ECO:0000313" key="1">
    <source>
        <dbReference type="EMBL" id="GFD24931.1"/>
    </source>
</evidence>
<sequence>MCCASWPCASTTTTRTRRSISTTTTRLRPSFTPAFLAFGCGGPPAWPSGRLLLPLPMLPPEARLPAALPVRPVGLLSGLAPARRALCYALVALLVIIRLFEDELCAWLEAGWQRLSGAVPAPAWLVAANAAAQRSL</sequence>
<proteinExistence type="predicted"/>
<feature type="non-terminal residue" evidence="1">
    <location>
        <position position="136"/>
    </location>
</feature>
<organism evidence="1">
    <name type="scientific">Tanacetum cinerariifolium</name>
    <name type="common">Dalmatian daisy</name>
    <name type="synonym">Chrysanthemum cinerariifolium</name>
    <dbReference type="NCBI Taxonomy" id="118510"/>
    <lineage>
        <taxon>Eukaryota</taxon>
        <taxon>Viridiplantae</taxon>
        <taxon>Streptophyta</taxon>
        <taxon>Embryophyta</taxon>
        <taxon>Tracheophyta</taxon>
        <taxon>Spermatophyta</taxon>
        <taxon>Magnoliopsida</taxon>
        <taxon>eudicotyledons</taxon>
        <taxon>Gunneridae</taxon>
        <taxon>Pentapetalae</taxon>
        <taxon>asterids</taxon>
        <taxon>campanulids</taxon>
        <taxon>Asterales</taxon>
        <taxon>Asteraceae</taxon>
        <taxon>Asteroideae</taxon>
        <taxon>Anthemideae</taxon>
        <taxon>Anthemidinae</taxon>
        <taxon>Tanacetum</taxon>
    </lineage>
</organism>
<name>A0A699UTR7_TANCI</name>